<accession>A0ABW5F7C2</accession>
<reference evidence="2" key="1">
    <citation type="journal article" date="2019" name="Int. J. Syst. Evol. Microbiol.">
        <title>The Global Catalogue of Microorganisms (GCM) 10K type strain sequencing project: providing services to taxonomists for standard genome sequencing and annotation.</title>
        <authorList>
            <consortium name="The Broad Institute Genomics Platform"/>
            <consortium name="The Broad Institute Genome Sequencing Center for Infectious Disease"/>
            <person name="Wu L."/>
            <person name="Ma J."/>
        </authorList>
    </citation>
    <scope>NUCLEOTIDE SEQUENCE [LARGE SCALE GENOMIC DNA]</scope>
    <source>
        <strain evidence="2">CCM 8725</strain>
    </source>
</reference>
<keyword evidence="2" id="KW-1185">Reference proteome</keyword>
<evidence type="ECO:0000313" key="1">
    <source>
        <dbReference type="EMBL" id="MFD2410829.1"/>
    </source>
</evidence>
<comment type="caution">
    <text evidence="1">The sequence shown here is derived from an EMBL/GenBank/DDBJ whole genome shotgun (WGS) entry which is preliminary data.</text>
</comment>
<organism evidence="1 2">
    <name type="scientific">Paenibacillus rhizoplanae</name>
    <dbReference type="NCBI Taxonomy" id="1917181"/>
    <lineage>
        <taxon>Bacteria</taxon>
        <taxon>Bacillati</taxon>
        <taxon>Bacillota</taxon>
        <taxon>Bacilli</taxon>
        <taxon>Bacillales</taxon>
        <taxon>Paenibacillaceae</taxon>
        <taxon>Paenibacillus</taxon>
    </lineage>
</organism>
<proteinExistence type="predicted"/>
<evidence type="ECO:0000313" key="2">
    <source>
        <dbReference type="Proteomes" id="UP001597448"/>
    </source>
</evidence>
<name>A0ABW5F7C2_9BACL</name>
<sequence length="115" mass="13871">MFDFEELKKWIIEHDIEQKAYKGFWMNLEKYKIEEPNEFMCYFSAYIGEEDRGDFEVEIKSVSINYSNSYPNCDYNHVIVTIPIRYKGKEVGYYQLLLNFDGTPDDDFFVIQIEQ</sequence>
<protein>
    <submittedName>
        <fullName evidence="1">Uncharacterized protein</fullName>
    </submittedName>
</protein>
<dbReference type="EMBL" id="JBHUKY010000022">
    <property type="protein sequence ID" value="MFD2410829.1"/>
    <property type="molecule type" value="Genomic_DNA"/>
</dbReference>
<gene>
    <name evidence="1" type="ORF">ACFSX3_13155</name>
</gene>
<dbReference type="Proteomes" id="UP001597448">
    <property type="component" value="Unassembled WGS sequence"/>
</dbReference>
<dbReference type="RefSeq" id="WP_209992242.1">
    <property type="nucleotide sequence ID" value="NZ_JBHSVQ010000001.1"/>
</dbReference>